<gene>
    <name evidence="1" type="ordered locus">BATR1942_10755</name>
</gene>
<dbReference type="EMBL" id="CP002207">
    <property type="protein sequence ID" value="ADP33082.1"/>
    <property type="molecule type" value="Genomic_DNA"/>
</dbReference>
<proteinExistence type="predicted"/>
<organism evidence="1 2">
    <name type="scientific">Bacillus atrophaeus (strain 1942)</name>
    <dbReference type="NCBI Taxonomy" id="720555"/>
    <lineage>
        <taxon>Bacteria</taxon>
        <taxon>Bacillati</taxon>
        <taxon>Bacillota</taxon>
        <taxon>Bacilli</taxon>
        <taxon>Bacillales</taxon>
        <taxon>Bacillaceae</taxon>
        <taxon>Bacillus</taxon>
    </lineage>
</organism>
<dbReference type="Proteomes" id="UP000006867">
    <property type="component" value="Chromosome"/>
</dbReference>
<reference evidence="1 2" key="1">
    <citation type="journal article" date="2011" name="Front. Microbiol.">
        <title>Genomic signatures of strain selection and enhancement in Bacillus atrophaeus var. globigii, a historical biowarfare simulant.</title>
        <authorList>
            <person name="Gibbons H.S."/>
            <person name="Broomall S.M."/>
            <person name="McNew L.A."/>
            <person name="Daligault H."/>
            <person name="Chapman C."/>
            <person name="Bruce D."/>
            <person name="Karavis M."/>
            <person name="Krepps M."/>
            <person name="McGregor P.A."/>
            <person name="Hong C."/>
            <person name="Park K.H."/>
            <person name="Akmal A."/>
            <person name="Feldman A."/>
            <person name="Lin J.S."/>
            <person name="Chang W.E."/>
            <person name="Higgs B.W."/>
            <person name="Demirev P."/>
            <person name="Lindquist J."/>
            <person name="Liem A."/>
            <person name="Fochler E."/>
            <person name="Read T.D."/>
            <person name="Tapia R."/>
            <person name="Johnson S."/>
            <person name="Bishop-Lilly K.A."/>
            <person name="Detter C."/>
            <person name="Han C."/>
            <person name="Sozhamannan S."/>
            <person name="Rosenzweig C.N."/>
            <person name="Skowronski E.W."/>
        </authorList>
    </citation>
    <scope>NUCLEOTIDE SEQUENCE [LARGE SCALE GENOMIC DNA]</scope>
    <source>
        <strain evidence="1 2">1942</strain>
    </source>
</reference>
<protein>
    <recommendedName>
        <fullName evidence="3">YqgO</fullName>
    </recommendedName>
</protein>
<name>A0ABN3ZC28_BACA1</name>
<keyword evidence="2" id="KW-1185">Reference proteome</keyword>
<dbReference type="RefSeq" id="WP_003325409.1">
    <property type="nucleotide sequence ID" value="NC_014639.1"/>
</dbReference>
<sequence length="57" mass="6912">MKKLIIFSICTVSAVLFYQNRYRVMNTVLGQPRIRQSFIHFFLKIPFIRNKFIQQAF</sequence>
<evidence type="ECO:0000313" key="2">
    <source>
        <dbReference type="Proteomes" id="UP000006867"/>
    </source>
</evidence>
<evidence type="ECO:0008006" key="3">
    <source>
        <dbReference type="Google" id="ProtNLM"/>
    </source>
</evidence>
<accession>A0ABN3ZC28</accession>
<dbReference type="GeneID" id="92917724"/>
<evidence type="ECO:0000313" key="1">
    <source>
        <dbReference type="EMBL" id="ADP33082.1"/>
    </source>
</evidence>